<dbReference type="InterPro" id="IPR004532">
    <property type="entry name" value="Phe-tRNA-ligase_IIc_bsu_bact"/>
</dbReference>
<keyword evidence="16" id="KW-0030">Aminoacyl-tRNA synthetase</keyword>
<evidence type="ECO:0000256" key="15">
    <source>
        <dbReference type="ARBA" id="ARBA00022917"/>
    </source>
</evidence>
<keyword evidence="15" id="KW-0648">Protein biosynthesis</keyword>
<keyword evidence="13" id="KW-0460">Magnesium</keyword>
<evidence type="ECO:0000256" key="8">
    <source>
        <dbReference type="ARBA" id="ARBA00022555"/>
    </source>
</evidence>
<keyword evidence="7" id="KW-0963">Cytoplasm</keyword>
<evidence type="ECO:0000256" key="9">
    <source>
        <dbReference type="ARBA" id="ARBA00022598"/>
    </source>
</evidence>
<accession>A0A538U2N2</accession>
<dbReference type="InterPro" id="IPR012340">
    <property type="entry name" value="NA-bd_OB-fold"/>
</dbReference>
<dbReference type="Gene3D" id="2.40.50.140">
    <property type="entry name" value="Nucleic acid-binding proteins"/>
    <property type="match status" value="2"/>
</dbReference>
<dbReference type="InterPro" id="IPR009061">
    <property type="entry name" value="DNA-bd_dom_put_sf"/>
</dbReference>
<dbReference type="CDD" id="cd02796">
    <property type="entry name" value="tRNA_bind_bactPheRS"/>
    <property type="match status" value="1"/>
</dbReference>
<evidence type="ECO:0000256" key="10">
    <source>
        <dbReference type="ARBA" id="ARBA00022723"/>
    </source>
</evidence>
<evidence type="ECO:0000256" key="2">
    <source>
        <dbReference type="ARBA" id="ARBA00004496"/>
    </source>
</evidence>
<keyword evidence="10" id="KW-0479">Metal-binding</keyword>
<feature type="domain" description="TRNA-binding" evidence="20">
    <location>
        <begin position="39"/>
        <end position="153"/>
    </location>
</feature>
<organism evidence="22 23">
    <name type="scientific">Eiseniibacteriota bacterium</name>
    <dbReference type="NCBI Taxonomy" id="2212470"/>
    <lineage>
        <taxon>Bacteria</taxon>
        <taxon>Candidatus Eiseniibacteriota</taxon>
    </lineage>
</organism>
<dbReference type="Proteomes" id="UP000319836">
    <property type="component" value="Unassembled WGS sequence"/>
</dbReference>
<dbReference type="InterPro" id="IPR045864">
    <property type="entry name" value="aa-tRNA-synth_II/BPL/LPL"/>
</dbReference>
<dbReference type="GO" id="GO:0005524">
    <property type="term" value="F:ATP binding"/>
    <property type="evidence" value="ECO:0007669"/>
    <property type="project" value="UniProtKB-KW"/>
</dbReference>
<dbReference type="Gene3D" id="3.50.40.10">
    <property type="entry name" value="Phenylalanyl-trna Synthetase, Chain B, domain 3"/>
    <property type="match status" value="1"/>
</dbReference>
<dbReference type="SUPFAM" id="SSF55681">
    <property type="entry name" value="Class II aaRS and biotin synthetases"/>
    <property type="match status" value="1"/>
</dbReference>
<comment type="subunit">
    <text evidence="4">Tetramer of two alpha and two beta subunits.</text>
</comment>
<dbReference type="GO" id="GO:0000049">
    <property type="term" value="F:tRNA binding"/>
    <property type="evidence" value="ECO:0007669"/>
    <property type="project" value="UniProtKB-UniRule"/>
</dbReference>
<name>A0A538U2N2_UNCEI</name>
<dbReference type="AlphaFoldDB" id="A0A538U2N2"/>
<evidence type="ECO:0000256" key="6">
    <source>
        <dbReference type="ARBA" id="ARBA00017032"/>
    </source>
</evidence>
<evidence type="ECO:0000313" key="23">
    <source>
        <dbReference type="Proteomes" id="UP000319836"/>
    </source>
</evidence>
<keyword evidence="8 19" id="KW-0820">tRNA-binding</keyword>
<dbReference type="SMART" id="SM00874">
    <property type="entry name" value="B5"/>
    <property type="match status" value="1"/>
</dbReference>
<dbReference type="SUPFAM" id="SSF46955">
    <property type="entry name" value="Putative DNA-binding domain"/>
    <property type="match status" value="1"/>
</dbReference>
<evidence type="ECO:0000256" key="17">
    <source>
        <dbReference type="ARBA" id="ARBA00033189"/>
    </source>
</evidence>
<evidence type="ECO:0000259" key="21">
    <source>
        <dbReference type="PROSITE" id="PS51483"/>
    </source>
</evidence>
<evidence type="ECO:0000256" key="18">
    <source>
        <dbReference type="ARBA" id="ARBA00049255"/>
    </source>
</evidence>
<dbReference type="InterPro" id="IPR045060">
    <property type="entry name" value="Phe-tRNA-ligase_IIc_bsu"/>
</dbReference>
<dbReference type="InterPro" id="IPR005147">
    <property type="entry name" value="tRNA_synthase_B5-dom"/>
</dbReference>
<keyword evidence="11" id="KW-0547">Nucleotide-binding</keyword>
<dbReference type="InterPro" id="IPR002547">
    <property type="entry name" value="tRNA-bd_dom"/>
</dbReference>
<keyword evidence="12" id="KW-0067">ATP-binding</keyword>
<dbReference type="InterPro" id="IPR005146">
    <property type="entry name" value="B3/B4_tRNA-bd"/>
</dbReference>
<dbReference type="PANTHER" id="PTHR10947">
    <property type="entry name" value="PHENYLALANYL-TRNA SYNTHETASE BETA CHAIN AND LEUCINE-RICH REPEAT-CONTAINING PROTEIN 47"/>
    <property type="match status" value="1"/>
</dbReference>
<comment type="subcellular location">
    <subcellularLocation>
        <location evidence="2">Cytoplasm</location>
    </subcellularLocation>
</comment>
<comment type="cofactor">
    <cofactor evidence="1">
        <name>Mg(2+)</name>
        <dbReference type="ChEBI" id="CHEBI:18420"/>
    </cofactor>
</comment>
<dbReference type="PANTHER" id="PTHR10947:SF0">
    <property type="entry name" value="PHENYLALANINE--TRNA LIGASE BETA SUBUNIT"/>
    <property type="match status" value="1"/>
</dbReference>
<dbReference type="EC" id="6.1.1.20" evidence="5"/>
<evidence type="ECO:0000256" key="12">
    <source>
        <dbReference type="ARBA" id="ARBA00022840"/>
    </source>
</evidence>
<evidence type="ECO:0000256" key="13">
    <source>
        <dbReference type="ARBA" id="ARBA00022842"/>
    </source>
</evidence>
<dbReference type="GO" id="GO:0006432">
    <property type="term" value="P:phenylalanyl-tRNA aminoacylation"/>
    <property type="evidence" value="ECO:0007669"/>
    <property type="project" value="InterPro"/>
</dbReference>
<dbReference type="Pfam" id="PF01588">
    <property type="entry name" value="tRNA_bind"/>
    <property type="match status" value="1"/>
</dbReference>
<dbReference type="PROSITE" id="PS51483">
    <property type="entry name" value="B5"/>
    <property type="match status" value="1"/>
</dbReference>
<dbReference type="Pfam" id="PF03483">
    <property type="entry name" value="B3_4"/>
    <property type="match status" value="1"/>
</dbReference>
<dbReference type="NCBIfam" id="TIGR00472">
    <property type="entry name" value="pheT_bact"/>
    <property type="match status" value="1"/>
</dbReference>
<comment type="caution">
    <text evidence="22">The sequence shown here is derived from an EMBL/GenBank/DDBJ whole genome shotgun (WGS) entry which is preliminary data.</text>
</comment>
<dbReference type="Gene3D" id="3.30.930.10">
    <property type="entry name" value="Bira Bifunctional Protein, Domain 2"/>
    <property type="match status" value="1"/>
</dbReference>
<evidence type="ECO:0000256" key="19">
    <source>
        <dbReference type="PROSITE-ProRule" id="PRU00209"/>
    </source>
</evidence>
<evidence type="ECO:0000256" key="11">
    <source>
        <dbReference type="ARBA" id="ARBA00022741"/>
    </source>
</evidence>
<dbReference type="InterPro" id="IPR041616">
    <property type="entry name" value="PheRS_beta_core"/>
</dbReference>
<evidence type="ECO:0000256" key="4">
    <source>
        <dbReference type="ARBA" id="ARBA00011209"/>
    </source>
</evidence>
<gene>
    <name evidence="22" type="primary">pheT</name>
    <name evidence="22" type="ORF">E6K80_09815</name>
</gene>
<evidence type="ECO:0000256" key="5">
    <source>
        <dbReference type="ARBA" id="ARBA00012814"/>
    </source>
</evidence>
<evidence type="ECO:0000259" key="20">
    <source>
        <dbReference type="PROSITE" id="PS50886"/>
    </source>
</evidence>
<evidence type="ECO:0000256" key="14">
    <source>
        <dbReference type="ARBA" id="ARBA00022884"/>
    </source>
</evidence>
<feature type="non-terminal residue" evidence="22">
    <location>
        <position position="570"/>
    </location>
</feature>
<proteinExistence type="inferred from homology"/>
<reference evidence="22 23" key="1">
    <citation type="journal article" date="2019" name="Nat. Microbiol.">
        <title>Mediterranean grassland soil C-N compound turnover is dependent on rainfall and depth, and is mediated by genomically divergent microorganisms.</title>
        <authorList>
            <person name="Diamond S."/>
            <person name="Andeer P.F."/>
            <person name="Li Z."/>
            <person name="Crits-Christoph A."/>
            <person name="Burstein D."/>
            <person name="Anantharaman K."/>
            <person name="Lane K.R."/>
            <person name="Thomas B.C."/>
            <person name="Pan C."/>
            <person name="Northen T.R."/>
            <person name="Banfield J.F."/>
        </authorList>
    </citation>
    <scope>NUCLEOTIDE SEQUENCE [LARGE SCALE GENOMIC DNA]</scope>
    <source>
        <strain evidence="22">WS_10</strain>
    </source>
</reference>
<feature type="domain" description="B5" evidence="21">
    <location>
        <begin position="382"/>
        <end position="456"/>
    </location>
</feature>
<comment type="catalytic activity">
    <reaction evidence="18">
        <text>tRNA(Phe) + L-phenylalanine + ATP = L-phenylalanyl-tRNA(Phe) + AMP + diphosphate + H(+)</text>
        <dbReference type="Rhea" id="RHEA:19413"/>
        <dbReference type="Rhea" id="RHEA-COMP:9668"/>
        <dbReference type="Rhea" id="RHEA-COMP:9699"/>
        <dbReference type="ChEBI" id="CHEBI:15378"/>
        <dbReference type="ChEBI" id="CHEBI:30616"/>
        <dbReference type="ChEBI" id="CHEBI:33019"/>
        <dbReference type="ChEBI" id="CHEBI:58095"/>
        <dbReference type="ChEBI" id="CHEBI:78442"/>
        <dbReference type="ChEBI" id="CHEBI:78531"/>
        <dbReference type="ChEBI" id="CHEBI:456215"/>
        <dbReference type="EC" id="6.1.1.20"/>
    </reaction>
</comment>
<keyword evidence="9 22" id="KW-0436">Ligase</keyword>
<dbReference type="SUPFAM" id="SSF56037">
    <property type="entry name" value="PheT/TilS domain"/>
    <property type="match status" value="1"/>
</dbReference>
<dbReference type="Pfam" id="PF03484">
    <property type="entry name" value="B5"/>
    <property type="match status" value="1"/>
</dbReference>
<sequence>MRLPISWLREWVEVDAPAERIAEALTLRGFYVESIETLGHRYPGVVVARVLEVARHPNADRLSICQVDGGAGKVSVVCGAPTKIRGEESQGMLCSGRELALSDDHEGILDLARVVSAPGDLVPGKPIDDVLDPPDEVLEVEVPFNRPDGQGVVGLAREVRAAFGGRWTKVASARLAARWSGRSDFDLEIEDAEGCPRYLAQVVEGVRVAPSPPWLARRLAAMGQRPVNNVVDATNLVLLEMGQPLHAFDLARLQGGAIRVRRARPGETMTTLDGKPRTLDPEVLAIADRERVVALAGIMGGAESEVTDATTSILLECAWFDPRRVRRGAQRLGLATEASRRFERGVDPAIGSPAAARFLALLRELSPELRAGRARERVLSTPSARTVRLRSTRLRRLLGIALTAQEAGRYLESFEFGVDRGDPLAVRVPSWRPDVTQEDDLVEEVGRAHGYDRIPEAAPDSRGLIPGRTAQERVRARAGAAMRARGLDEAWCSALISEREARAAAALLGDAEPPLVRLANPTSREGDVLRPNLVAGLLRACAHNLSQGAPSVRLFEIGAGFRDRGAAELP</sequence>
<evidence type="ECO:0000256" key="1">
    <source>
        <dbReference type="ARBA" id="ARBA00001946"/>
    </source>
</evidence>
<dbReference type="GO" id="GO:0009328">
    <property type="term" value="C:phenylalanine-tRNA ligase complex"/>
    <property type="evidence" value="ECO:0007669"/>
    <property type="project" value="TreeGrafter"/>
</dbReference>
<comment type="similarity">
    <text evidence="3">Belongs to the phenylalanyl-tRNA synthetase beta subunit family. Type 1 subfamily.</text>
</comment>
<dbReference type="GO" id="GO:0004826">
    <property type="term" value="F:phenylalanine-tRNA ligase activity"/>
    <property type="evidence" value="ECO:0007669"/>
    <property type="project" value="UniProtKB-EC"/>
</dbReference>
<dbReference type="SUPFAM" id="SSF50249">
    <property type="entry name" value="Nucleic acid-binding proteins"/>
    <property type="match status" value="1"/>
</dbReference>
<protein>
    <recommendedName>
        <fullName evidence="6">Phenylalanine--tRNA ligase beta subunit</fullName>
        <ecNumber evidence="5">6.1.1.20</ecNumber>
    </recommendedName>
    <alternativeName>
        <fullName evidence="17">Phenylalanyl-tRNA synthetase beta subunit</fullName>
    </alternativeName>
</protein>
<dbReference type="InterPro" id="IPR020825">
    <property type="entry name" value="Phe-tRNA_synthase-like_B3/B4"/>
</dbReference>
<evidence type="ECO:0000256" key="7">
    <source>
        <dbReference type="ARBA" id="ARBA00022490"/>
    </source>
</evidence>
<dbReference type="InterPro" id="IPR033714">
    <property type="entry name" value="tRNA_bind_bactPheRS"/>
</dbReference>
<dbReference type="Pfam" id="PF17759">
    <property type="entry name" value="tRNA_synthFbeta"/>
    <property type="match status" value="1"/>
</dbReference>
<dbReference type="GO" id="GO:0000287">
    <property type="term" value="F:magnesium ion binding"/>
    <property type="evidence" value="ECO:0007669"/>
    <property type="project" value="InterPro"/>
</dbReference>
<dbReference type="Gene3D" id="3.30.56.10">
    <property type="match status" value="2"/>
</dbReference>
<dbReference type="SMART" id="SM00873">
    <property type="entry name" value="B3_4"/>
    <property type="match status" value="1"/>
</dbReference>
<evidence type="ECO:0000256" key="3">
    <source>
        <dbReference type="ARBA" id="ARBA00008653"/>
    </source>
</evidence>
<evidence type="ECO:0000313" key="22">
    <source>
        <dbReference type="EMBL" id="TMQ70019.1"/>
    </source>
</evidence>
<dbReference type="PROSITE" id="PS50886">
    <property type="entry name" value="TRBD"/>
    <property type="match status" value="1"/>
</dbReference>
<evidence type="ECO:0000256" key="16">
    <source>
        <dbReference type="ARBA" id="ARBA00023146"/>
    </source>
</evidence>
<keyword evidence="14 19" id="KW-0694">RNA-binding</keyword>
<dbReference type="EMBL" id="VBPA01000242">
    <property type="protein sequence ID" value="TMQ70019.1"/>
    <property type="molecule type" value="Genomic_DNA"/>
</dbReference>